<proteinExistence type="predicted"/>
<sequence>MNIIKIPLEHKMFNEEFSGSLENFIYDEFALVYTLNAEMTLGFAVFFHSNDIGDISGTEIQLVRRGNEWIKGIAYQIEVDESPYDGMTVYCSSEEKKYTEIGHDIAQLVLRTMIYIMNTPRDKIIKPKTSKEKKEEIGKTTKITSSNADKIYLLDEIVEYVNENGLTILPGKHIITCPCWDVRGHYRHYKSGKVVFIKNYEKGKEKGKVKPKDKTYTI</sequence>
<reference evidence="1" key="1">
    <citation type="journal article" date="2021" name="Proc. Natl. Acad. Sci. U.S.A.">
        <title>A Catalog of Tens of Thousands of Viruses from Human Metagenomes Reveals Hidden Associations with Chronic Diseases.</title>
        <authorList>
            <person name="Tisza M.J."/>
            <person name="Buck C.B."/>
        </authorList>
    </citation>
    <scope>NUCLEOTIDE SEQUENCE</scope>
    <source>
        <strain evidence="1">Ct7yc1</strain>
    </source>
</reference>
<accession>A0A8S5TK93</accession>
<evidence type="ECO:0000313" key="1">
    <source>
        <dbReference type="EMBL" id="DAF63210.1"/>
    </source>
</evidence>
<organism evidence="1">
    <name type="scientific">Siphoviridae sp. ct7yc1</name>
    <dbReference type="NCBI Taxonomy" id="2827788"/>
    <lineage>
        <taxon>Viruses</taxon>
        <taxon>Duplodnaviria</taxon>
        <taxon>Heunggongvirae</taxon>
        <taxon>Uroviricota</taxon>
        <taxon>Caudoviricetes</taxon>
    </lineage>
</organism>
<dbReference type="EMBL" id="BK032833">
    <property type="protein sequence ID" value="DAF63210.1"/>
    <property type="molecule type" value="Genomic_DNA"/>
</dbReference>
<protein>
    <submittedName>
        <fullName evidence="1">Uncharacterized protein</fullName>
    </submittedName>
</protein>
<name>A0A8S5TK93_9CAUD</name>